<keyword evidence="3" id="KW-1185">Reference proteome</keyword>
<organism evidence="2 3">
    <name type="scientific">Pandoraea communis</name>
    <dbReference type="NCBI Taxonomy" id="2508297"/>
    <lineage>
        <taxon>Bacteria</taxon>
        <taxon>Pseudomonadati</taxon>
        <taxon>Pseudomonadota</taxon>
        <taxon>Betaproteobacteria</taxon>
        <taxon>Burkholderiales</taxon>
        <taxon>Burkholderiaceae</taxon>
        <taxon>Pandoraea</taxon>
    </lineage>
</organism>
<evidence type="ECO:0000313" key="2">
    <source>
        <dbReference type="EMBL" id="VVE55482.1"/>
    </source>
</evidence>
<feature type="compositionally biased region" description="Polar residues" evidence="1">
    <location>
        <begin position="195"/>
        <end position="205"/>
    </location>
</feature>
<gene>
    <name evidence="2" type="ORF">PCO31111_05046</name>
</gene>
<evidence type="ECO:0000313" key="3">
    <source>
        <dbReference type="Proteomes" id="UP000383971"/>
    </source>
</evidence>
<feature type="compositionally biased region" description="Acidic residues" evidence="1">
    <location>
        <begin position="94"/>
        <end position="115"/>
    </location>
</feature>
<dbReference type="RefSeq" id="WP_150587259.1">
    <property type="nucleotide sequence ID" value="NZ_CABPSE010000029.1"/>
</dbReference>
<proteinExistence type="predicted"/>
<dbReference type="EMBL" id="CABPSE010000029">
    <property type="protein sequence ID" value="VVE55482.1"/>
    <property type="molecule type" value="Genomic_DNA"/>
</dbReference>
<reference evidence="2 3" key="1">
    <citation type="submission" date="2019-08" db="EMBL/GenBank/DDBJ databases">
        <authorList>
            <person name="Peeters C."/>
        </authorList>
    </citation>
    <scope>NUCLEOTIDE SEQUENCE [LARGE SCALE GENOMIC DNA]</scope>
    <source>
        <strain evidence="2 3">LMG 31111</strain>
    </source>
</reference>
<name>A0A5E4Z466_9BURK</name>
<dbReference type="Proteomes" id="UP000383971">
    <property type="component" value="Unassembled WGS sequence"/>
</dbReference>
<feature type="region of interest" description="Disordered" evidence="1">
    <location>
        <begin position="169"/>
        <end position="218"/>
    </location>
</feature>
<evidence type="ECO:0000256" key="1">
    <source>
        <dbReference type="SAM" id="MobiDB-lite"/>
    </source>
</evidence>
<feature type="compositionally biased region" description="Acidic residues" evidence="1">
    <location>
        <begin position="69"/>
        <end position="81"/>
    </location>
</feature>
<protein>
    <submittedName>
        <fullName evidence="2">Uncharacterized protein</fullName>
    </submittedName>
</protein>
<accession>A0A5E4Z466</accession>
<sequence>MTIRSLAARGLSFAHLASFATRGARAEDDKPEDEDTKQGRRADDDSPEEQDRDDGNGSKGKKGKRAEDRNDDPDAEDDEMDDSSKGKRGKRAEDDADPEAEDDDDTDPDAEDDDGEMRGKSAVARARLREQARCAAIMGSKSAGRNVELAANLAFKTRMTRQEALAVLRSSPAASTANHSRAARNPNLGAGGEMQRSSAHATSSGWERAFSKVTGKRA</sequence>
<feature type="region of interest" description="Disordered" evidence="1">
    <location>
        <begin position="19"/>
        <end position="124"/>
    </location>
</feature>
<dbReference type="AlphaFoldDB" id="A0A5E4Z466"/>